<feature type="compositionally biased region" description="Low complexity" evidence="1">
    <location>
        <begin position="185"/>
        <end position="202"/>
    </location>
</feature>
<proteinExistence type="evidence at transcript level"/>
<organism evidence="2">
    <name type="scientific">Desmodus rotundus</name>
    <name type="common">Vampire bat</name>
    <dbReference type="NCBI Taxonomy" id="9430"/>
    <lineage>
        <taxon>Eukaryota</taxon>
        <taxon>Metazoa</taxon>
        <taxon>Chordata</taxon>
        <taxon>Craniata</taxon>
        <taxon>Vertebrata</taxon>
        <taxon>Euteleostomi</taxon>
        <taxon>Mammalia</taxon>
        <taxon>Eutheria</taxon>
        <taxon>Laurasiatheria</taxon>
        <taxon>Chiroptera</taxon>
        <taxon>Yangochiroptera</taxon>
        <taxon>Phyllostomidae</taxon>
        <taxon>Desmodontinae</taxon>
        <taxon>Desmodus</taxon>
    </lineage>
</organism>
<protein>
    <submittedName>
        <fullName evidence="2">Uncharacterized protein</fullName>
    </submittedName>
</protein>
<dbReference type="AlphaFoldDB" id="K9IQY1"/>
<reference evidence="2" key="1">
    <citation type="submission" date="2012-11" db="EMBL/GenBank/DDBJ databases">
        <title>The Vampirome: Transcriptome and Proteome Analysis of the Submandibular and Accessory Glands of the Vampire Bat and Vector of Human Rabies, Desmodus rotundus.</title>
        <authorList>
            <person name="Francischetti I.M.B."/>
            <person name="Assumpcao T.C.F."/>
            <person name="Ma D."/>
            <person name="Vicente E.C."/>
            <person name="Ribeiro J.M.C."/>
        </authorList>
    </citation>
    <scope>NUCLEOTIDE SEQUENCE</scope>
    <source>
        <tissue evidence="2">Salivary gland</tissue>
    </source>
</reference>
<evidence type="ECO:0000313" key="2">
    <source>
        <dbReference type="EMBL" id="JAA50885.1"/>
    </source>
</evidence>
<dbReference type="EMBL" id="GABZ01002640">
    <property type="protein sequence ID" value="JAA50885.1"/>
    <property type="molecule type" value="mRNA"/>
</dbReference>
<accession>K9IQY1</accession>
<sequence length="211" mass="21794">RDCQRPAKVALSFCPRCPPRDTYPTLARLPPSGALPPGGAPPSGLSGCTTVPARHALFSGESRRVHKLTSSCCPAGVPGGSHVFDDRGQCDAEPGAPSALSANLKNDLARGGKFYNNTRCALPLSRNFSAAQSLRGPGGRPIVRGCGADLSQPSWQSLARLSAVNLQRSVKRQRISSSTDFQGDPSSAPARAALSAPASFLPGEMGATGTS</sequence>
<name>K9IQY1_DESRO</name>
<feature type="non-terminal residue" evidence="2">
    <location>
        <position position="1"/>
    </location>
</feature>
<feature type="region of interest" description="Disordered" evidence="1">
    <location>
        <begin position="173"/>
        <end position="211"/>
    </location>
</feature>
<evidence type="ECO:0000256" key="1">
    <source>
        <dbReference type="SAM" id="MobiDB-lite"/>
    </source>
</evidence>